<gene>
    <name evidence="2" type="ORF">E1757_12880</name>
</gene>
<dbReference type="EMBL" id="SMRT01000005">
    <property type="protein sequence ID" value="TDF97509.1"/>
    <property type="molecule type" value="Genomic_DNA"/>
</dbReference>
<keyword evidence="1" id="KW-0694">RNA-binding</keyword>
<dbReference type="PANTHER" id="PTHR35787">
    <property type="entry name" value="GLYCEROL UPTAKE OPERON ANTITERMINATOR REGULATORY PROTEIN"/>
    <property type="match status" value="1"/>
</dbReference>
<evidence type="ECO:0000313" key="3">
    <source>
        <dbReference type="Proteomes" id="UP000295636"/>
    </source>
</evidence>
<dbReference type="GO" id="GO:0003723">
    <property type="term" value="F:RNA binding"/>
    <property type="evidence" value="ECO:0007669"/>
    <property type="project" value="UniProtKB-KW"/>
</dbReference>
<dbReference type="GO" id="GO:0045893">
    <property type="term" value="P:positive regulation of DNA-templated transcription"/>
    <property type="evidence" value="ECO:0007669"/>
    <property type="project" value="TreeGrafter"/>
</dbReference>
<keyword evidence="1" id="KW-0319">Glycerol metabolism</keyword>
<dbReference type="InterPro" id="IPR006699">
    <property type="entry name" value="GlpP"/>
</dbReference>
<sequence>MDFFGQKVLPAVRKMRDLELLVNSRFAYLVLLDSHISQLMSISQLARTHKKKLLIHADLIHGLKTDEYAIEFLCQTIRPAGIISTKSTAIATAKKNRLLAIQRHFLLDTTALEMTYKLTEKNQPDYIEVLPGVMPHIIAEMHSKLSIPILAGGLIRTVDEVEMALQAGAVAVTTSRRDIWSPYEAGGSANE</sequence>
<dbReference type="Gene3D" id="3.20.20.70">
    <property type="entry name" value="Aldolase class I"/>
    <property type="match status" value="1"/>
</dbReference>
<comment type="function">
    <text evidence="1">Regulates expression of the glpD operon. In the presence of glycerol 3-phosphate (G3P) causes antitermination of transcription of glpD at the inverted repeat of the leader region to enhance its transcription. Binds and stabilizes glpD leader mRNA.</text>
</comment>
<dbReference type="AlphaFoldDB" id="A0A4R5KP79"/>
<dbReference type="InterPro" id="IPR013785">
    <property type="entry name" value="Aldolase_TIM"/>
</dbReference>
<dbReference type="PIRSF" id="PIRSF016897">
    <property type="entry name" value="GlpP"/>
    <property type="match status" value="1"/>
</dbReference>
<protein>
    <recommendedName>
        <fullName evidence="1">Glycerol uptake operon antiterminator regulatory protein</fullName>
    </recommendedName>
</protein>
<accession>A0A4R5KP79</accession>
<reference evidence="2 3" key="1">
    <citation type="submission" date="2019-03" db="EMBL/GenBank/DDBJ databases">
        <title>This is whole genome sequence of Paenibacillus sp MS74 strain.</title>
        <authorList>
            <person name="Trinh H.N."/>
        </authorList>
    </citation>
    <scope>NUCLEOTIDE SEQUENCE [LARGE SCALE GENOMIC DNA]</scope>
    <source>
        <strain evidence="2 3">MS74</strain>
    </source>
</reference>
<dbReference type="Proteomes" id="UP000295636">
    <property type="component" value="Unassembled WGS sequence"/>
</dbReference>
<comment type="caution">
    <text evidence="2">The sequence shown here is derived from an EMBL/GenBank/DDBJ whole genome shotgun (WGS) entry which is preliminary data.</text>
</comment>
<proteinExistence type="predicted"/>
<keyword evidence="3" id="KW-1185">Reference proteome</keyword>
<dbReference type="OrthoDB" id="9799580at2"/>
<dbReference type="Pfam" id="PF04309">
    <property type="entry name" value="G3P_antiterm"/>
    <property type="match status" value="1"/>
</dbReference>
<evidence type="ECO:0000313" key="2">
    <source>
        <dbReference type="EMBL" id="TDF97509.1"/>
    </source>
</evidence>
<dbReference type="RefSeq" id="WP_133228596.1">
    <property type="nucleotide sequence ID" value="NZ_SMRT01000005.1"/>
</dbReference>
<dbReference type="GO" id="GO:0001072">
    <property type="term" value="F:transcription antitermination factor activity, RNA binding"/>
    <property type="evidence" value="ECO:0007669"/>
    <property type="project" value="TreeGrafter"/>
</dbReference>
<keyword evidence="1" id="KW-0804">Transcription</keyword>
<name>A0A4R5KP79_9BACL</name>
<dbReference type="PANTHER" id="PTHR35787:SF1">
    <property type="entry name" value="GLYCEROL UPTAKE OPERON ANTITERMINATOR REGULATORY PROTEIN"/>
    <property type="match status" value="1"/>
</dbReference>
<keyword evidence="1" id="KW-0805">Transcription regulation</keyword>
<organism evidence="2 3">
    <name type="scientific">Paenibacillus piri</name>
    <dbReference type="NCBI Taxonomy" id="2547395"/>
    <lineage>
        <taxon>Bacteria</taxon>
        <taxon>Bacillati</taxon>
        <taxon>Bacillota</taxon>
        <taxon>Bacilli</taxon>
        <taxon>Bacillales</taxon>
        <taxon>Paenibacillaceae</taxon>
        <taxon>Paenibacillus</taxon>
    </lineage>
</organism>
<dbReference type="GO" id="GO:0006071">
    <property type="term" value="P:glycerol metabolic process"/>
    <property type="evidence" value="ECO:0007669"/>
    <property type="project" value="UniProtKB-UniRule"/>
</dbReference>
<evidence type="ECO:0000256" key="1">
    <source>
        <dbReference type="PIRNR" id="PIRNR016897"/>
    </source>
</evidence>
<dbReference type="SUPFAM" id="SSF110391">
    <property type="entry name" value="GlpP-like"/>
    <property type="match status" value="1"/>
</dbReference>